<protein>
    <submittedName>
        <fullName evidence="6">3-oxoacyl-ACP synthase</fullName>
    </submittedName>
    <submittedName>
        <fullName evidence="5">3-oxoacyl-[acyl-carrier-protein] synthase II</fullName>
        <ecNumber evidence="5">2.3.1.179</ecNumber>
    </submittedName>
</protein>
<dbReference type="SMART" id="SM00825">
    <property type="entry name" value="PKS_KS"/>
    <property type="match status" value="1"/>
</dbReference>
<dbReference type="PROSITE" id="PS52004">
    <property type="entry name" value="KS3_2"/>
    <property type="match status" value="1"/>
</dbReference>
<reference evidence="5 8" key="3">
    <citation type="submission" date="2020-08" db="EMBL/GenBank/DDBJ databases">
        <title>Genomic Encyclopedia of Type Strains, Phase III (KMG-III): the genomes of soil and plant-associated and newly described type strains.</title>
        <authorList>
            <person name="Whitman W."/>
        </authorList>
    </citation>
    <scope>NUCLEOTIDE SEQUENCE [LARGE SCALE GENOMIC DNA]</scope>
    <source>
        <strain evidence="5 8">CECT 3259</strain>
    </source>
</reference>
<dbReference type="InterPro" id="IPR020841">
    <property type="entry name" value="PKS_Beta-ketoAc_synthase_dom"/>
</dbReference>
<evidence type="ECO:0000313" key="7">
    <source>
        <dbReference type="Proteomes" id="UP000235945"/>
    </source>
</evidence>
<dbReference type="GO" id="GO:0004315">
    <property type="term" value="F:3-oxoacyl-[acyl-carrier-protein] synthase activity"/>
    <property type="evidence" value="ECO:0007669"/>
    <property type="project" value="UniProtKB-EC"/>
</dbReference>
<dbReference type="EC" id="2.3.1.179" evidence="5"/>
<dbReference type="AlphaFoldDB" id="A0A2N8NQ09"/>
<reference evidence="7" key="1">
    <citation type="submission" date="2015-07" db="EMBL/GenBank/DDBJ databases">
        <authorList>
            <person name="Graham D.E."/>
            <person name="Giannone R.J."/>
            <person name="Gulvik C.A."/>
            <person name="Hettich R.L."/>
            <person name="Klingeman D.M."/>
            <person name="Mahan K.M."/>
            <person name="Parry R.J."/>
            <person name="Spain J.C."/>
        </authorList>
    </citation>
    <scope>NUCLEOTIDE SEQUENCE [LARGE SCALE GENOMIC DNA]</scope>
    <source>
        <strain evidence="7">ATCC 27428</strain>
    </source>
</reference>
<evidence type="ECO:0000256" key="1">
    <source>
        <dbReference type="ARBA" id="ARBA00008467"/>
    </source>
</evidence>
<evidence type="ECO:0000313" key="8">
    <source>
        <dbReference type="Proteomes" id="UP000528608"/>
    </source>
</evidence>
<dbReference type="InterPro" id="IPR000794">
    <property type="entry name" value="Beta-ketoacyl_synthase"/>
</dbReference>
<sequence>MSWDIVGMGAVASIGTTPGEIFDSLCAGRGGPAGLRAFDTDRYRAKRAYEIDDRARPGVDEPGRATRWLKAAVRQALADAGHPGDLGDVPVLVGTTLQEQRSAELWWRRGAPLGTADLYFGTALRETFGAVRTYTFANACAAALYALAMATDLIEAGEADTVVVAGTDAIGESAFGTLDRVQNDVPDALRPFDRSHKGMLMGEGAVAVVVRRAAGPGQRAHARLRAVGVNCDAHHPTAPDPAGITRVLRDAYRRAGVRPEDVDLVMLHGSGTPKNDTTEAGVLAGIFEPGAGPLMTAIKSMTGHTLGGSGLLSLVVAALAARRGTVPPVLGLTDPVPEAAGLRLVRHEAAAAEIGIAQVDAFGFGGINAAAILEATP</sequence>
<evidence type="ECO:0000313" key="6">
    <source>
        <dbReference type="EMBL" id="PNE30857.1"/>
    </source>
</evidence>
<dbReference type="SUPFAM" id="SSF53901">
    <property type="entry name" value="Thiolase-like"/>
    <property type="match status" value="2"/>
</dbReference>
<dbReference type="Pfam" id="PF02801">
    <property type="entry name" value="Ketoacyl-synt_C"/>
    <property type="match status" value="1"/>
</dbReference>
<organism evidence="6 7">
    <name type="scientific">Streptomyces eurocidicus</name>
    <name type="common">Streptoverticillium eurocidicus</name>
    <dbReference type="NCBI Taxonomy" id="66423"/>
    <lineage>
        <taxon>Bacteria</taxon>
        <taxon>Bacillati</taxon>
        <taxon>Actinomycetota</taxon>
        <taxon>Actinomycetes</taxon>
        <taxon>Kitasatosporales</taxon>
        <taxon>Streptomycetaceae</taxon>
        <taxon>Streptomyces</taxon>
    </lineage>
</organism>
<keyword evidence="5" id="KW-0012">Acyltransferase</keyword>
<dbReference type="InterPro" id="IPR014030">
    <property type="entry name" value="Ketoacyl_synth_N"/>
</dbReference>
<dbReference type="OrthoDB" id="9808669at2"/>
<evidence type="ECO:0000256" key="3">
    <source>
        <dbReference type="RuleBase" id="RU003694"/>
    </source>
</evidence>
<gene>
    <name evidence="6" type="ORF">AF335_26175</name>
    <name evidence="5" type="ORF">FHS36_005846</name>
</gene>
<dbReference type="Pfam" id="PF00109">
    <property type="entry name" value="ketoacyl-synt"/>
    <property type="match status" value="1"/>
</dbReference>
<dbReference type="Proteomes" id="UP000528608">
    <property type="component" value="Unassembled WGS sequence"/>
</dbReference>
<dbReference type="InterPro" id="IPR014031">
    <property type="entry name" value="Ketoacyl_synth_C"/>
</dbReference>
<dbReference type="GO" id="GO:0006633">
    <property type="term" value="P:fatty acid biosynthetic process"/>
    <property type="evidence" value="ECO:0007669"/>
    <property type="project" value="TreeGrafter"/>
</dbReference>
<dbReference type="EMBL" id="LGUI01000010">
    <property type="protein sequence ID" value="PNE30857.1"/>
    <property type="molecule type" value="Genomic_DNA"/>
</dbReference>
<keyword evidence="7" id="KW-1185">Reference proteome</keyword>
<evidence type="ECO:0000259" key="4">
    <source>
        <dbReference type="PROSITE" id="PS52004"/>
    </source>
</evidence>
<proteinExistence type="inferred from homology"/>
<evidence type="ECO:0000256" key="2">
    <source>
        <dbReference type="ARBA" id="ARBA00022679"/>
    </source>
</evidence>
<name>A0A2N8NQ09_STREU</name>
<dbReference type="PANTHER" id="PTHR11712">
    <property type="entry name" value="POLYKETIDE SYNTHASE-RELATED"/>
    <property type="match status" value="1"/>
</dbReference>
<accession>A0A2N8NQ09</accession>
<reference evidence="6" key="2">
    <citation type="submission" date="2015-07" db="EMBL/GenBank/DDBJ databases">
        <authorList>
            <person name="Noorani M."/>
        </authorList>
    </citation>
    <scope>NUCLEOTIDE SEQUENCE [LARGE SCALE GENOMIC DNA]</scope>
    <source>
        <strain evidence="6">ATCC 27428</strain>
    </source>
</reference>
<comment type="caution">
    <text evidence="6">The sequence shown here is derived from an EMBL/GenBank/DDBJ whole genome shotgun (WGS) entry which is preliminary data.</text>
</comment>
<dbReference type="Gene3D" id="3.40.47.10">
    <property type="match status" value="1"/>
</dbReference>
<dbReference type="RefSeq" id="WP_102920970.1">
    <property type="nucleotide sequence ID" value="NZ_JACHJF010000026.1"/>
</dbReference>
<keyword evidence="2 3" id="KW-0808">Transferase</keyword>
<dbReference type="Proteomes" id="UP000235945">
    <property type="component" value="Unassembled WGS sequence"/>
</dbReference>
<evidence type="ECO:0000313" key="5">
    <source>
        <dbReference type="EMBL" id="MBB5122375.1"/>
    </source>
</evidence>
<dbReference type="EMBL" id="JACHJF010000026">
    <property type="protein sequence ID" value="MBB5122375.1"/>
    <property type="molecule type" value="Genomic_DNA"/>
</dbReference>
<dbReference type="InterPro" id="IPR016039">
    <property type="entry name" value="Thiolase-like"/>
</dbReference>
<dbReference type="PANTHER" id="PTHR11712:SF347">
    <property type="entry name" value="BETA KETOACYL-ACYL CARRIER PROTEIN SYNTHASE"/>
    <property type="match status" value="1"/>
</dbReference>
<feature type="domain" description="Ketosynthase family 3 (KS3)" evidence="4">
    <location>
        <begin position="1"/>
        <end position="375"/>
    </location>
</feature>
<comment type="similarity">
    <text evidence="1 3">Belongs to the thiolase-like superfamily. Beta-ketoacyl-ACP synthases family.</text>
</comment>